<sequence>MHTSFQPCGCVSLLFHPVYKLTSNIDVIETEEQVRDYERRRAEKQAEASGAAAAAAASALVYKPQAAGAVVQPVPLAQVQQDNDGKLLPPQRGPLSRAQLLEAAKASGWSPDIPKRRALHEAFSTIFVY</sequence>
<accession>A0A0D2KYV4</accession>
<organism evidence="1 2">
    <name type="scientific">Monoraphidium neglectum</name>
    <dbReference type="NCBI Taxonomy" id="145388"/>
    <lineage>
        <taxon>Eukaryota</taxon>
        <taxon>Viridiplantae</taxon>
        <taxon>Chlorophyta</taxon>
        <taxon>core chlorophytes</taxon>
        <taxon>Chlorophyceae</taxon>
        <taxon>CS clade</taxon>
        <taxon>Sphaeropleales</taxon>
        <taxon>Selenastraceae</taxon>
        <taxon>Monoraphidium</taxon>
    </lineage>
</organism>
<name>A0A0D2KYV4_9CHLO</name>
<dbReference type="EMBL" id="KK101570">
    <property type="protein sequence ID" value="KIZ00389.1"/>
    <property type="molecule type" value="Genomic_DNA"/>
</dbReference>
<keyword evidence="2" id="KW-1185">Reference proteome</keyword>
<dbReference type="RefSeq" id="XP_013899408.1">
    <property type="nucleotide sequence ID" value="XM_014043954.1"/>
</dbReference>
<dbReference type="AlphaFoldDB" id="A0A0D2KYV4"/>
<reference evidence="1 2" key="1">
    <citation type="journal article" date="2013" name="BMC Genomics">
        <title>Reconstruction of the lipid metabolism for the microalga Monoraphidium neglectum from its genome sequence reveals characteristics suitable for biofuel production.</title>
        <authorList>
            <person name="Bogen C."/>
            <person name="Al-Dilaimi A."/>
            <person name="Albersmeier A."/>
            <person name="Wichmann J."/>
            <person name="Grundmann M."/>
            <person name="Rupp O."/>
            <person name="Lauersen K.J."/>
            <person name="Blifernez-Klassen O."/>
            <person name="Kalinowski J."/>
            <person name="Goesmann A."/>
            <person name="Mussgnug J.H."/>
            <person name="Kruse O."/>
        </authorList>
    </citation>
    <scope>NUCLEOTIDE SEQUENCE [LARGE SCALE GENOMIC DNA]</scope>
    <source>
        <strain evidence="1 2">SAG 48.87</strain>
    </source>
</reference>
<dbReference type="STRING" id="145388.A0A0D2KYV4"/>
<evidence type="ECO:0000313" key="1">
    <source>
        <dbReference type="EMBL" id="KIZ00389.1"/>
    </source>
</evidence>
<dbReference type="Proteomes" id="UP000054498">
    <property type="component" value="Unassembled WGS sequence"/>
</dbReference>
<dbReference type="OrthoDB" id="5963at2759"/>
<protein>
    <submittedName>
        <fullName evidence="1">Uncharacterized protein</fullName>
    </submittedName>
</protein>
<dbReference type="KEGG" id="mng:MNEG_7573"/>
<dbReference type="GeneID" id="25740449"/>
<gene>
    <name evidence="1" type="ORF">MNEG_7573</name>
</gene>
<proteinExistence type="predicted"/>
<evidence type="ECO:0000313" key="2">
    <source>
        <dbReference type="Proteomes" id="UP000054498"/>
    </source>
</evidence>